<feature type="coiled-coil region" evidence="1">
    <location>
        <begin position="220"/>
        <end position="275"/>
    </location>
</feature>
<name>A0A9W9ZP24_9CNID</name>
<evidence type="ECO:0000256" key="2">
    <source>
        <dbReference type="SAM" id="MobiDB-lite"/>
    </source>
</evidence>
<feature type="region of interest" description="Disordered" evidence="2">
    <location>
        <begin position="278"/>
        <end position="594"/>
    </location>
</feature>
<comment type="caution">
    <text evidence="4">The sequence shown here is derived from an EMBL/GenBank/DDBJ whole genome shotgun (WGS) entry which is preliminary data.</text>
</comment>
<dbReference type="AlphaFoldDB" id="A0A9W9ZP24"/>
<evidence type="ECO:0000313" key="4">
    <source>
        <dbReference type="EMBL" id="KAJ7385267.1"/>
    </source>
</evidence>
<sequence>MADKPAMMVSLSRSRAPRNLVFAVLVLTVFVLTYYYWSLSTSNQELLEGLRILQSRTFVTERKRSALERQVFDVENDRRVLEEDLNKERTRRVGEERTAMRESSELRRQLQIKAEQINYHEEIQNNKLLGDVSVLQDRLRVLAARKLTADKKGSALMSQITQLQGEKDKVIHAKDSKISEVTSLMQNKVSELTKVREQEKTYQVEVDKLRRGVNSSSSDLRLLKERANQLLKKYAEVKANHSLLLELITKLTSERDLCRKELEKVKLDLDQLKNAPAVVPSVGNFPKRTSGTTKVKLTDEGQPVDNKNIKDSEADDENKDDENTESPKEENESAEEKKPVTSKGSANQEDVNKAVNVSSKIPSLGNIKPNGSMSQGERPLKLKPKNSTSSTLLNKRNVEQDNPDKSEKMGRTTTKADENAEQLTTKDTLNDQESQGKNKGGVDDKNESQEESKDVDDEKESEEENKDADDEKESQQENKNKGGVNEEEVKEDEESNDYLLDKEKAQQNMGAAGDMRRHLPLLSRESLEMGSRNPQLTGLSVDDIRKLQRSNTMDTQDVRRLDPLGKRNIPGQREGARKREEREEVEEEEFDGRT</sequence>
<accession>A0A9W9ZP24</accession>
<feature type="compositionally biased region" description="Polar residues" evidence="2">
    <location>
        <begin position="342"/>
        <end position="361"/>
    </location>
</feature>
<keyword evidence="5" id="KW-1185">Reference proteome</keyword>
<proteinExistence type="predicted"/>
<protein>
    <submittedName>
        <fullName evidence="4">Uncharacterized protein</fullName>
    </submittedName>
</protein>
<dbReference type="EMBL" id="MU825881">
    <property type="protein sequence ID" value="KAJ7385267.1"/>
    <property type="molecule type" value="Genomic_DNA"/>
</dbReference>
<evidence type="ECO:0000256" key="1">
    <source>
        <dbReference type="SAM" id="Coils"/>
    </source>
</evidence>
<dbReference type="Proteomes" id="UP001163046">
    <property type="component" value="Unassembled WGS sequence"/>
</dbReference>
<feature type="transmembrane region" description="Helical" evidence="3">
    <location>
        <begin position="20"/>
        <end position="37"/>
    </location>
</feature>
<keyword evidence="3" id="KW-0472">Membrane</keyword>
<keyword evidence="1" id="KW-0175">Coiled coil</keyword>
<feature type="compositionally biased region" description="Acidic residues" evidence="2">
    <location>
        <begin position="583"/>
        <end position="594"/>
    </location>
</feature>
<feature type="compositionally biased region" description="Basic and acidic residues" evidence="2">
    <location>
        <begin position="325"/>
        <end position="339"/>
    </location>
</feature>
<feature type="compositionally biased region" description="Acidic residues" evidence="2">
    <location>
        <begin position="485"/>
        <end position="496"/>
    </location>
</feature>
<dbReference type="OrthoDB" id="5990698at2759"/>
<reference evidence="4" key="1">
    <citation type="submission" date="2023-01" db="EMBL/GenBank/DDBJ databases">
        <title>Genome assembly of the deep-sea coral Lophelia pertusa.</title>
        <authorList>
            <person name="Herrera S."/>
            <person name="Cordes E."/>
        </authorList>
    </citation>
    <scope>NUCLEOTIDE SEQUENCE</scope>
    <source>
        <strain evidence="4">USNM1676648</strain>
        <tissue evidence="4">Polyp</tissue>
    </source>
</reference>
<feature type="compositionally biased region" description="Basic and acidic residues" evidence="2">
    <location>
        <begin position="556"/>
        <end position="565"/>
    </location>
</feature>
<evidence type="ECO:0000256" key="3">
    <source>
        <dbReference type="SAM" id="Phobius"/>
    </source>
</evidence>
<feature type="compositionally biased region" description="Polar residues" evidence="2">
    <location>
        <begin position="385"/>
        <end position="394"/>
    </location>
</feature>
<feature type="compositionally biased region" description="Polar residues" evidence="2">
    <location>
        <begin position="421"/>
        <end position="433"/>
    </location>
</feature>
<feature type="compositionally biased region" description="Basic and acidic residues" evidence="2">
    <location>
        <begin position="434"/>
        <end position="452"/>
    </location>
</feature>
<evidence type="ECO:0000313" key="5">
    <source>
        <dbReference type="Proteomes" id="UP001163046"/>
    </source>
</evidence>
<keyword evidence="3" id="KW-0812">Transmembrane</keyword>
<feature type="compositionally biased region" description="Acidic residues" evidence="2">
    <location>
        <begin position="453"/>
        <end position="472"/>
    </location>
</feature>
<organism evidence="4 5">
    <name type="scientific">Desmophyllum pertusum</name>
    <dbReference type="NCBI Taxonomy" id="174260"/>
    <lineage>
        <taxon>Eukaryota</taxon>
        <taxon>Metazoa</taxon>
        <taxon>Cnidaria</taxon>
        <taxon>Anthozoa</taxon>
        <taxon>Hexacorallia</taxon>
        <taxon>Scleractinia</taxon>
        <taxon>Caryophylliina</taxon>
        <taxon>Caryophylliidae</taxon>
        <taxon>Desmophyllum</taxon>
    </lineage>
</organism>
<keyword evidence="3" id="KW-1133">Transmembrane helix</keyword>
<feature type="compositionally biased region" description="Basic and acidic residues" evidence="2">
    <location>
        <begin position="396"/>
        <end position="418"/>
    </location>
</feature>
<feature type="compositionally biased region" description="Acidic residues" evidence="2">
    <location>
        <begin position="313"/>
        <end position="324"/>
    </location>
</feature>
<gene>
    <name evidence="4" type="ORF">OS493_016338</name>
</gene>